<sequence>MPRLITALAALFLVTACAQEGETPDMLDLGDFTLGHNIVVAPDLTKGPTSRNATAEELTEAVKMQIDKRLGRYEGDRLVHLGVNIGAYMLARPGVPLVYTPKSAFVITVTAWDDRAEAKFHEKPKQIIALEQLGGTPILGSGLTKTREEQIEALSISVARQIEKWLAENAECMTENPSERALKNCWKDAPPAQNDE</sequence>
<proteinExistence type="predicted"/>
<dbReference type="Proteomes" id="UP000184211">
    <property type="component" value="Unassembled WGS sequence"/>
</dbReference>
<feature type="chain" id="PRO_5012590053" description="DUF4410 domain-containing protein" evidence="1">
    <location>
        <begin position="19"/>
        <end position="196"/>
    </location>
</feature>
<dbReference type="RefSeq" id="WP_131814573.1">
    <property type="nucleotide sequence ID" value="NZ_FQWM01000002.1"/>
</dbReference>
<dbReference type="PROSITE" id="PS51257">
    <property type="entry name" value="PROKAR_LIPOPROTEIN"/>
    <property type="match status" value="1"/>
</dbReference>
<dbReference type="EMBL" id="FQWM01000002">
    <property type="protein sequence ID" value="SHG80939.1"/>
    <property type="molecule type" value="Genomic_DNA"/>
</dbReference>
<evidence type="ECO:0000313" key="2">
    <source>
        <dbReference type="EMBL" id="SHG80939.1"/>
    </source>
</evidence>
<evidence type="ECO:0000313" key="3">
    <source>
        <dbReference type="Proteomes" id="UP000184211"/>
    </source>
</evidence>
<protein>
    <recommendedName>
        <fullName evidence="4">DUF4410 domain-containing protein</fullName>
    </recommendedName>
</protein>
<evidence type="ECO:0000256" key="1">
    <source>
        <dbReference type="SAM" id="SignalP"/>
    </source>
</evidence>
<feature type="signal peptide" evidence="1">
    <location>
        <begin position="1"/>
        <end position="18"/>
    </location>
</feature>
<name>A0A1M5MVK1_9RHOB</name>
<reference evidence="3" key="1">
    <citation type="submission" date="2016-11" db="EMBL/GenBank/DDBJ databases">
        <authorList>
            <person name="Varghese N."/>
            <person name="Submissions S."/>
        </authorList>
    </citation>
    <scope>NUCLEOTIDE SEQUENCE [LARGE SCALE GENOMIC DNA]</scope>
    <source>
        <strain evidence="3">DSM 28223</strain>
    </source>
</reference>
<dbReference type="AlphaFoldDB" id="A0A1M5MVK1"/>
<evidence type="ECO:0008006" key="4">
    <source>
        <dbReference type="Google" id="ProtNLM"/>
    </source>
</evidence>
<dbReference type="OrthoDB" id="7834608at2"/>
<dbReference type="STRING" id="870908.SAMN04488044_1338"/>
<keyword evidence="3" id="KW-1185">Reference proteome</keyword>
<keyword evidence="1" id="KW-0732">Signal</keyword>
<gene>
    <name evidence="2" type="ORF">SAMN04488044_1338</name>
</gene>
<organism evidence="2 3">
    <name type="scientific">Cognatishimia maritima</name>
    <dbReference type="NCBI Taxonomy" id="870908"/>
    <lineage>
        <taxon>Bacteria</taxon>
        <taxon>Pseudomonadati</taxon>
        <taxon>Pseudomonadota</taxon>
        <taxon>Alphaproteobacteria</taxon>
        <taxon>Rhodobacterales</taxon>
        <taxon>Paracoccaceae</taxon>
        <taxon>Cognatishimia</taxon>
    </lineage>
</organism>
<accession>A0A1M5MVK1</accession>